<keyword evidence="3" id="KW-1185">Reference proteome</keyword>
<feature type="chain" id="PRO_5047061289" evidence="1">
    <location>
        <begin position="21"/>
        <end position="94"/>
    </location>
</feature>
<feature type="signal peptide" evidence="1">
    <location>
        <begin position="1"/>
        <end position="20"/>
    </location>
</feature>
<accession>A0ABT8SIG7</accession>
<dbReference type="Proteomes" id="UP001169063">
    <property type="component" value="Unassembled WGS sequence"/>
</dbReference>
<dbReference type="RefSeq" id="WP_302108784.1">
    <property type="nucleotide sequence ID" value="NZ_JAUKTR010000001.1"/>
</dbReference>
<dbReference type="Gene3D" id="3.30.10.10">
    <property type="entry name" value="Trypsin Inhibitor V, subunit A"/>
    <property type="match status" value="1"/>
</dbReference>
<evidence type="ECO:0000313" key="2">
    <source>
        <dbReference type="EMBL" id="MDO1558370.1"/>
    </source>
</evidence>
<evidence type="ECO:0000313" key="3">
    <source>
        <dbReference type="Proteomes" id="UP001169063"/>
    </source>
</evidence>
<proteinExistence type="predicted"/>
<dbReference type="PROSITE" id="PS51257">
    <property type="entry name" value="PROKAR_LIPOPROTEIN"/>
    <property type="match status" value="1"/>
</dbReference>
<name>A0ABT8SIG7_9CAUL</name>
<sequence length="94" mass="9679">MGRSTLIGWAGLVLAGCAAAPEPMPPPGTGEGDQCGAAANQHLIGRNIAAVSFPADANVRVACTTCAVTMDYSPTRLNVFFDQDSGLIREVRCG</sequence>
<dbReference type="Pfam" id="PF11720">
    <property type="entry name" value="Inhibitor_I78"/>
    <property type="match status" value="1"/>
</dbReference>
<comment type="caution">
    <text evidence="2">The sequence shown here is derived from an EMBL/GenBank/DDBJ whole genome shotgun (WGS) entry which is preliminary data.</text>
</comment>
<evidence type="ECO:0000256" key="1">
    <source>
        <dbReference type="SAM" id="SignalP"/>
    </source>
</evidence>
<reference evidence="2" key="1">
    <citation type="submission" date="2023-07" db="EMBL/GenBank/DDBJ databases">
        <title>Brevundimonas soil sp. nov., isolated from the soil of chemical plant.</title>
        <authorList>
            <person name="Wu N."/>
        </authorList>
    </citation>
    <scope>NUCLEOTIDE SEQUENCE</scope>
    <source>
        <strain evidence="2">XZ-24</strain>
    </source>
</reference>
<gene>
    <name evidence="2" type="ORF">Q0812_02880</name>
</gene>
<protein>
    <submittedName>
        <fullName evidence="2">I78 family peptidase inhibitor</fullName>
    </submittedName>
</protein>
<dbReference type="EMBL" id="JAUKTR010000001">
    <property type="protein sequence ID" value="MDO1558370.1"/>
    <property type="molecule type" value="Genomic_DNA"/>
</dbReference>
<organism evidence="2 3">
    <name type="scientific">Peiella sedimenti</name>
    <dbReference type="NCBI Taxonomy" id="3061083"/>
    <lineage>
        <taxon>Bacteria</taxon>
        <taxon>Pseudomonadati</taxon>
        <taxon>Pseudomonadota</taxon>
        <taxon>Alphaproteobacteria</taxon>
        <taxon>Caulobacterales</taxon>
        <taxon>Caulobacteraceae</taxon>
        <taxon>Peiella</taxon>
    </lineage>
</organism>
<keyword evidence="1" id="KW-0732">Signal</keyword>
<dbReference type="InterPro" id="IPR021719">
    <property type="entry name" value="Prot_inh_I78"/>
</dbReference>